<keyword evidence="2" id="KW-1185">Reference proteome</keyword>
<dbReference type="RefSeq" id="WP_344440594.1">
    <property type="nucleotide sequence ID" value="NZ_BAAALF010000018.1"/>
</dbReference>
<dbReference type="EMBL" id="BAAALF010000018">
    <property type="protein sequence ID" value="GAA1226757.1"/>
    <property type="molecule type" value="Genomic_DNA"/>
</dbReference>
<reference evidence="2" key="1">
    <citation type="journal article" date="2019" name="Int. J. Syst. Evol. Microbiol.">
        <title>The Global Catalogue of Microorganisms (GCM) 10K type strain sequencing project: providing services to taxonomists for standard genome sequencing and annotation.</title>
        <authorList>
            <consortium name="The Broad Institute Genomics Platform"/>
            <consortium name="The Broad Institute Genome Sequencing Center for Infectious Disease"/>
            <person name="Wu L."/>
            <person name="Ma J."/>
        </authorList>
    </citation>
    <scope>NUCLEOTIDE SEQUENCE [LARGE SCALE GENOMIC DNA]</scope>
    <source>
        <strain evidence="2">JCM 13004</strain>
    </source>
</reference>
<dbReference type="Gene3D" id="3.30.530.20">
    <property type="match status" value="1"/>
</dbReference>
<protein>
    <recommendedName>
        <fullName evidence="3">Activator of Hsp90 ATPase-like protein</fullName>
    </recommendedName>
</protein>
<dbReference type="CDD" id="cd07814">
    <property type="entry name" value="SRPBCC_CalC_Aha1-like"/>
    <property type="match status" value="1"/>
</dbReference>
<evidence type="ECO:0000313" key="1">
    <source>
        <dbReference type="EMBL" id="GAA1226757.1"/>
    </source>
</evidence>
<comment type="caution">
    <text evidence="1">The sequence shown here is derived from an EMBL/GenBank/DDBJ whole genome shotgun (WGS) entry which is preliminary data.</text>
</comment>
<evidence type="ECO:0008006" key="3">
    <source>
        <dbReference type="Google" id="ProtNLM"/>
    </source>
</evidence>
<sequence>MSEIAFQVEIAADRKTVHEALNTHDGLTGWWTSGVDRKDEILLFDFPMVPEPFQLRRDEATESRVAWTSVGAFPPHWSGTTITWELSDSPELDGGTRVLFHHRGWQDGDPGLPPAAYTWGLLMTRLKEYAETGVPQPLFTL</sequence>
<evidence type="ECO:0000313" key="2">
    <source>
        <dbReference type="Proteomes" id="UP001500037"/>
    </source>
</evidence>
<dbReference type="Proteomes" id="UP001500037">
    <property type="component" value="Unassembled WGS sequence"/>
</dbReference>
<gene>
    <name evidence="1" type="ORF">GCM10009665_16620</name>
</gene>
<name>A0ABP4GJ87_9ACTN</name>
<proteinExistence type="predicted"/>
<dbReference type="SUPFAM" id="SSF55961">
    <property type="entry name" value="Bet v1-like"/>
    <property type="match status" value="1"/>
</dbReference>
<dbReference type="InterPro" id="IPR023393">
    <property type="entry name" value="START-like_dom_sf"/>
</dbReference>
<organism evidence="1 2">
    <name type="scientific">Kitasatospora nipponensis</name>
    <dbReference type="NCBI Taxonomy" id="258049"/>
    <lineage>
        <taxon>Bacteria</taxon>
        <taxon>Bacillati</taxon>
        <taxon>Actinomycetota</taxon>
        <taxon>Actinomycetes</taxon>
        <taxon>Kitasatosporales</taxon>
        <taxon>Streptomycetaceae</taxon>
        <taxon>Kitasatospora</taxon>
    </lineage>
</organism>
<accession>A0ABP4GJ87</accession>